<dbReference type="Pfam" id="PF12215">
    <property type="entry name" value="Glyco_hydr_116N"/>
    <property type="match status" value="1"/>
</dbReference>
<evidence type="ECO:0000313" key="3">
    <source>
        <dbReference type="Proteomes" id="UP000230423"/>
    </source>
</evidence>
<accession>A0A2G9UF60</accession>
<dbReference type="Proteomes" id="UP000230423">
    <property type="component" value="Unassembled WGS sequence"/>
</dbReference>
<protein>
    <recommendedName>
        <fullName evidence="1">Glycosyl-hydrolase family 116 N-terminal domain-containing protein</fullName>
    </recommendedName>
</protein>
<dbReference type="PANTHER" id="PTHR12654:SF0">
    <property type="entry name" value="NON-LYSOSOMAL GLUCOSYLCERAMIDASE"/>
    <property type="match status" value="1"/>
</dbReference>
<dbReference type="AlphaFoldDB" id="A0A2G9UF60"/>
<dbReference type="GO" id="GO:0008422">
    <property type="term" value="F:beta-glucosidase activity"/>
    <property type="evidence" value="ECO:0007669"/>
    <property type="project" value="TreeGrafter"/>
</dbReference>
<organism evidence="2 3">
    <name type="scientific">Teladorsagia circumcincta</name>
    <name type="common">Brown stomach worm</name>
    <name type="synonym">Ostertagia circumcincta</name>
    <dbReference type="NCBI Taxonomy" id="45464"/>
    <lineage>
        <taxon>Eukaryota</taxon>
        <taxon>Metazoa</taxon>
        <taxon>Ecdysozoa</taxon>
        <taxon>Nematoda</taxon>
        <taxon>Chromadorea</taxon>
        <taxon>Rhabditida</taxon>
        <taxon>Rhabditina</taxon>
        <taxon>Rhabditomorpha</taxon>
        <taxon>Strongyloidea</taxon>
        <taxon>Trichostrongylidae</taxon>
        <taxon>Teladorsagia</taxon>
    </lineage>
</organism>
<dbReference type="OrthoDB" id="10063729at2759"/>
<feature type="non-terminal residue" evidence="2">
    <location>
        <position position="1"/>
    </location>
</feature>
<dbReference type="PANTHER" id="PTHR12654">
    <property type="entry name" value="BILE ACID BETA-GLUCOSIDASE-RELATED"/>
    <property type="match status" value="1"/>
</dbReference>
<proteinExistence type="predicted"/>
<dbReference type="EMBL" id="KZ346915">
    <property type="protein sequence ID" value="PIO68803.1"/>
    <property type="molecule type" value="Genomic_DNA"/>
</dbReference>
<name>A0A2G9UF60_TELCI</name>
<keyword evidence="3" id="KW-1185">Reference proteome</keyword>
<evidence type="ECO:0000313" key="2">
    <source>
        <dbReference type="EMBL" id="PIO68803.1"/>
    </source>
</evidence>
<dbReference type="InterPro" id="IPR024462">
    <property type="entry name" value="GH116_N"/>
</dbReference>
<gene>
    <name evidence="2" type="ORF">TELCIR_09393</name>
</gene>
<sequence>KMHDPTVLDGIGWKVTGVPIGGIGCGSIGTDFRGAFNKFALIPGIKEQFTENIKANQFILTVHSADGKEFIYQSILSAAEFDDSTLSDWCSHIKGEDIRYRGLFPRAWREFRIAELGLTLICEQISPIIPHNYEISTTIGK</sequence>
<dbReference type="InterPro" id="IPR052566">
    <property type="entry name" value="Non-lysos_glucosylceramidase"/>
</dbReference>
<feature type="domain" description="Glycosyl-hydrolase family 116 N-terminal" evidence="1">
    <location>
        <begin position="17"/>
        <end position="137"/>
    </location>
</feature>
<evidence type="ECO:0000259" key="1">
    <source>
        <dbReference type="Pfam" id="PF12215"/>
    </source>
</evidence>
<reference evidence="2 3" key="1">
    <citation type="submission" date="2015-09" db="EMBL/GenBank/DDBJ databases">
        <title>Draft genome of the parasitic nematode Teladorsagia circumcincta isolate WARC Sus (inbred).</title>
        <authorList>
            <person name="Mitreva M."/>
        </authorList>
    </citation>
    <scope>NUCLEOTIDE SEQUENCE [LARGE SCALE GENOMIC DNA]</scope>
    <source>
        <strain evidence="2 3">S</strain>
    </source>
</reference>